<dbReference type="SUPFAM" id="SSF50630">
    <property type="entry name" value="Acid proteases"/>
    <property type="match status" value="1"/>
</dbReference>
<dbReference type="GO" id="GO:0003964">
    <property type="term" value="F:RNA-directed DNA polymerase activity"/>
    <property type="evidence" value="ECO:0007669"/>
    <property type="project" value="UniProtKB-KW"/>
</dbReference>
<dbReference type="InterPro" id="IPR041588">
    <property type="entry name" value="Integrase_H2C2"/>
</dbReference>
<keyword evidence="4" id="KW-0540">Nuclease</keyword>
<dbReference type="InterPro" id="IPR001969">
    <property type="entry name" value="Aspartic_peptidase_AS"/>
</dbReference>
<feature type="compositionally biased region" description="Polar residues" evidence="8">
    <location>
        <begin position="341"/>
        <end position="357"/>
    </location>
</feature>
<dbReference type="Gene3D" id="3.30.420.10">
    <property type="entry name" value="Ribonuclease H-like superfamily/Ribonuclease H"/>
    <property type="match status" value="1"/>
</dbReference>
<feature type="region of interest" description="Disordered" evidence="8">
    <location>
        <begin position="272"/>
        <end position="307"/>
    </location>
</feature>
<keyword evidence="2" id="KW-0808">Transferase</keyword>
<dbReference type="SUPFAM" id="SSF53098">
    <property type="entry name" value="Ribonuclease H-like"/>
    <property type="match status" value="1"/>
</dbReference>
<dbReference type="Pfam" id="PF13650">
    <property type="entry name" value="Asp_protease_2"/>
    <property type="match status" value="1"/>
</dbReference>
<evidence type="ECO:0000256" key="2">
    <source>
        <dbReference type="ARBA" id="ARBA00022679"/>
    </source>
</evidence>
<dbReference type="Gene3D" id="3.30.70.270">
    <property type="match status" value="2"/>
</dbReference>
<dbReference type="InterPro" id="IPR021109">
    <property type="entry name" value="Peptidase_aspartic_dom_sf"/>
</dbReference>
<dbReference type="Pfam" id="PF00078">
    <property type="entry name" value="RVT_1"/>
    <property type="match status" value="1"/>
</dbReference>
<dbReference type="GO" id="GO:0004519">
    <property type="term" value="F:endonuclease activity"/>
    <property type="evidence" value="ECO:0007669"/>
    <property type="project" value="UniProtKB-KW"/>
</dbReference>
<dbReference type="CDD" id="cd00303">
    <property type="entry name" value="retropepsin_like"/>
    <property type="match status" value="1"/>
</dbReference>
<evidence type="ECO:0000313" key="11">
    <source>
        <dbReference type="RefSeq" id="XP_031379021.1"/>
    </source>
</evidence>
<keyword evidence="6" id="KW-0378">Hydrolase</keyword>
<keyword evidence="3" id="KW-0548">Nucleotidyltransferase</keyword>
<dbReference type="PANTHER" id="PTHR37984">
    <property type="entry name" value="PROTEIN CBG26694"/>
    <property type="match status" value="1"/>
</dbReference>
<dbReference type="InterPro" id="IPR043128">
    <property type="entry name" value="Rev_trsase/Diguanyl_cyclase"/>
</dbReference>
<keyword evidence="5" id="KW-0255">Endonuclease</keyword>
<keyword evidence="7" id="KW-0695">RNA-directed DNA polymerase</keyword>
<evidence type="ECO:0000256" key="8">
    <source>
        <dbReference type="SAM" id="MobiDB-lite"/>
    </source>
</evidence>
<dbReference type="InterPro" id="IPR041373">
    <property type="entry name" value="RT_RNaseH"/>
</dbReference>
<dbReference type="PROSITE" id="PS50994">
    <property type="entry name" value="INTEGRASE"/>
    <property type="match status" value="1"/>
</dbReference>
<feature type="compositionally biased region" description="Basic and acidic residues" evidence="8">
    <location>
        <begin position="387"/>
        <end position="402"/>
    </location>
</feature>
<keyword evidence="10" id="KW-1185">Reference proteome</keyword>
<gene>
    <name evidence="11" type="primary">LOC116194359</name>
</gene>
<dbReference type="RefSeq" id="XP_031379021.1">
    <property type="nucleotide sequence ID" value="XM_031523161.1"/>
</dbReference>
<dbReference type="Pfam" id="PF03732">
    <property type="entry name" value="Retrotrans_gag"/>
    <property type="match status" value="1"/>
</dbReference>
<feature type="compositionally biased region" description="Low complexity" evidence="8">
    <location>
        <begin position="291"/>
        <end position="306"/>
    </location>
</feature>
<dbReference type="CDD" id="cd01647">
    <property type="entry name" value="RT_LTR"/>
    <property type="match status" value="1"/>
</dbReference>
<dbReference type="GO" id="GO:0004190">
    <property type="term" value="F:aspartic-type endopeptidase activity"/>
    <property type="evidence" value="ECO:0007669"/>
    <property type="project" value="InterPro"/>
</dbReference>
<dbReference type="InterPro" id="IPR036397">
    <property type="entry name" value="RNaseH_sf"/>
</dbReference>
<accession>A0A6P8CBX2</accession>
<dbReference type="CDD" id="cd09274">
    <property type="entry name" value="RNase_HI_RT_Ty3"/>
    <property type="match status" value="1"/>
</dbReference>
<dbReference type="InterPro" id="IPR005162">
    <property type="entry name" value="Retrotrans_gag_dom"/>
</dbReference>
<dbReference type="FunFam" id="3.10.20.370:FF:000001">
    <property type="entry name" value="Retrovirus-related Pol polyprotein from transposon 17.6-like protein"/>
    <property type="match status" value="1"/>
</dbReference>
<dbReference type="PROSITE" id="PS00141">
    <property type="entry name" value="ASP_PROTEASE"/>
    <property type="match status" value="1"/>
</dbReference>
<dbReference type="GO" id="GO:0006508">
    <property type="term" value="P:proteolysis"/>
    <property type="evidence" value="ECO:0007669"/>
    <property type="project" value="InterPro"/>
</dbReference>
<dbReference type="Gene3D" id="2.40.70.10">
    <property type="entry name" value="Acid Proteases"/>
    <property type="match status" value="1"/>
</dbReference>
<evidence type="ECO:0000256" key="4">
    <source>
        <dbReference type="ARBA" id="ARBA00022722"/>
    </source>
</evidence>
<proteinExistence type="predicted"/>
<dbReference type="OrthoDB" id="1729481at2759"/>
<evidence type="ECO:0000256" key="3">
    <source>
        <dbReference type="ARBA" id="ARBA00022695"/>
    </source>
</evidence>
<protein>
    <recommendedName>
        <fullName evidence="1">RNA-directed DNA polymerase</fullName>
        <ecNumber evidence="1">2.7.7.49</ecNumber>
    </recommendedName>
</protein>
<organism evidence="10 11">
    <name type="scientific">Punica granatum</name>
    <name type="common">Pomegranate</name>
    <dbReference type="NCBI Taxonomy" id="22663"/>
    <lineage>
        <taxon>Eukaryota</taxon>
        <taxon>Viridiplantae</taxon>
        <taxon>Streptophyta</taxon>
        <taxon>Embryophyta</taxon>
        <taxon>Tracheophyta</taxon>
        <taxon>Spermatophyta</taxon>
        <taxon>Magnoliopsida</taxon>
        <taxon>eudicotyledons</taxon>
        <taxon>Gunneridae</taxon>
        <taxon>Pentapetalae</taxon>
        <taxon>rosids</taxon>
        <taxon>malvids</taxon>
        <taxon>Myrtales</taxon>
        <taxon>Lythraceae</taxon>
        <taxon>Punica</taxon>
    </lineage>
</organism>
<dbReference type="InterPro" id="IPR043502">
    <property type="entry name" value="DNA/RNA_pol_sf"/>
</dbReference>
<dbReference type="FunFam" id="3.30.70.270:FF:000020">
    <property type="entry name" value="Transposon Tf2-6 polyprotein-like Protein"/>
    <property type="match status" value="1"/>
</dbReference>
<dbReference type="GO" id="GO:0003676">
    <property type="term" value="F:nucleic acid binding"/>
    <property type="evidence" value="ECO:0007669"/>
    <property type="project" value="InterPro"/>
</dbReference>
<dbReference type="InterPro" id="IPR012337">
    <property type="entry name" value="RNaseH-like_sf"/>
</dbReference>
<dbReference type="Pfam" id="PF17917">
    <property type="entry name" value="RT_RNaseH"/>
    <property type="match status" value="1"/>
</dbReference>
<reference evidence="10" key="1">
    <citation type="journal article" date="2020" name="Plant Biotechnol. J.">
        <title>The pomegranate (Punica granatum L.) draft genome dissects genetic divergence between soft- and hard-seeded cultivars.</title>
        <authorList>
            <person name="Luo X."/>
            <person name="Li H."/>
            <person name="Wu Z."/>
            <person name="Yao W."/>
            <person name="Zhao P."/>
            <person name="Cao D."/>
            <person name="Yu H."/>
            <person name="Li K."/>
            <person name="Poudel K."/>
            <person name="Zhao D."/>
            <person name="Zhang F."/>
            <person name="Xia X."/>
            <person name="Chen L."/>
            <person name="Wang Q."/>
            <person name="Jing D."/>
            <person name="Cao S."/>
        </authorList>
    </citation>
    <scope>NUCLEOTIDE SEQUENCE [LARGE SCALE GENOMIC DNA]</scope>
    <source>
        <strain evidence="10">cv. Tunisia</strain>
    </source>
</reference>
<dbReference type="Pfam" id="PF17921">
    <property type="entry name" value="Integrase_H2C2"/>
    <property type="match status" value="1"/>
</dbReference>
<feature type="domain" description="Integrase catalytic" evidence="9">
    <location>
        <begin position="1363"/>
        <end position="1530"/>
    </location>
</feature>
<dbReference type="Gene3D" id="3.10.10.10">
    <property type="entry name" value="HIV Type 1 Reverse Transcriptase, subunit A, domain 1"/>
    <property type="match status" value="1"/>
</dbReference>
<evidence type="ECO:0000256" key="5">
    <source>
        <dbReference type="ARBA" id="ARBA00022759"/>
    </source>
</evidence>
<dbReference type="Pfam" id="PF00665">
    <property type="entry name" value="rve"/>
    <property type="match status" value="1"/>
</dbReference>
<feature type="region of interest" description="Disordered" evidence="8">
    <location>
        <begin position="341"/>
        <end position="362"/>
    </location>
</feature>
<feature type="region of interest" description="Disordered" evidence="8">
    <location>
        <begin position="378"/>
        <end position="410"/>
    </location>
</feature>
<dbReference type="Gene3D" id="1.10.340.70">
    <property type="match status" value="1"/>
</dbReference>
<evidence type="ECO:0000259" key="9">
    <source>
        <dbReference type="PROSITE" id="PS50994"/>
    </source>
</evidence>
<dbReference type="GeneID" id="116194359"/>
<dbReference type="GO" id="GO:0015074">
    <property type="term" value="P:DNA integration"/>
    <property type="evidence" value="ECO:0007669"/>
    <property type="project" value="InterPro"/>
</dbReference>
<evidence type="ECO:0000256" key="7">
    <source>
        <dbReference type="ARBA" id="ARBA00022918"/>
    </source>
</evidence>
<sequence length="1682" mass="191902">MVQSNQFGGYPNESPDEHIAGFLQYCNTVKMNNVTDDVIRLQLFPFSLRDKARAWFNSLPQESITTWADLSSKFLRRFFPPARTARLRNEITNFTKFNGESLYEAWERFKEAIRKCPHHGLPDNLLIEVFYLSLDDTLRSLVDAAAGGALMGKNYDEASALIEEMASSAHNWQNERSKSRVASVNDMDTIANLTTQISALTTQVSKLTSAHSFNTNQVAFCELCSGPHSTLECMSGNPSASPNGEQVNFVNNFQRSNQGPYSNTYNPGWRNHPNFSWRNENNALKPPPGFQKQGPAQNAPPQQSQSRMEELMLSYMQKTDTMLQNQQATIRNLEGQISQISQQLSNRPSGSLPSNTEENPKGVNAIMLRSGKELEIVNRKAQTQEESPEKDKGKQKVEEPRQKSLGVKPYVPPVPFPGRLKQQQLDAQFAKFLDVFKKLQINIPFAEALQQMPSYARFMKDLLTKKRKFDGSEPVMLTGECSMILQKDLPNLPRKQRDQGSFTVPCTIGNFHFENVLIDSGASINLMPLSIFRKLGLGECKKTHITLQLADRSIKYPKGIVENVLVKVDKFIFPVDFIVLEMEEDREVPMILGRPFLATGKALIDVEQGKLTLRVMNEQITFNVYDAIKKFDDGKSCYTIDIIDELISESVEEKAGVDTMESVLRDLDDWSDDDEHEEESVEKVSEIKARYYEELGTSATKPVSSLTQSPVLELKPLPSHLKYAYLGIDDTLPIIISSSLTGDQEQQLLSVLREHKEAIGWTIADIKGISPLICTHRIMLEAECKPIVQPQRRLNPTLKEVVKKEVLKLLDAGIIYPISDSKWVSPVQVVPKKGGMTVVKNEVNKLIPTRTVTGWRVCIDYRKLNDATRKDHFPLPFIDQMLEKLAGHDYYCFLDGYSGYNQIHIAPEDQEKTTFTCPYGTFAFRRMPFGLCNAPATFQRCMMSIFSDMLENFIEIFMDDFSVFGKSFESCLTNLGCVLKRCKETNLLLNWEKCHFMVREGIVLGHKVSKKGIEVDRAKVEIIEKLPPPTSTKGVRSFLGHAGFYRRFIKDFSKISRPLCNLLEKDSAFVFNDNCLQAFNLLKEKLTSAPVIVAPNWELPFELMCDASDYAVGAVLGQRRGKVFHAIYYASRTLNEAQKNYATTEKELLAVIFACDKFRPYLIGSKIIVYTDHAALKYLFAKADAKPRLIRWILLLQEFDLEIRDTKGTENVVADHLSRLESDCLDSPINEKFPDEQLHVAEIQGLPWYADIVNYMVSNITPYGLSSQQKKKFLHDVKYYFWDEPYLFKYCADQVIRRCVPETEQLSIIQHCHSKEAGGHFGVERTATKILSCGFYWPRVFHDCRNYIMSCAPCQRTGNISRRHEVPQNSILVIELFDVWGIDFMGPFPSSFSNKYILVAVDYVSKWVEAVALQSNDARVVIRFLKKNIFSRFGVPRAIISDGGSHFCNRQFEKLLSKYGVTHKIATPYHPQTCGQVEVSNREIKRILEKTVNASRKDWSLKLDDALWAYRTAFKTPIGMSPYKIVYGKSCHLPVELEHKAYWAIKYLNFDLQAAGEKRLLQLNQMAEMREEAYENARIYKERAKRWHDRNILKREFLPGQKVLLYNSRLKLFPGKLKSRWSGPFVISNVFPYGAVELKSEDDRTFKVNGHLLKHYFEGENIDGDATTVDLANSVEELEKSN</sequence>
<dbReference type="SUPFAM" id="SSF56672">
    <property type="entry name" value="DNA/RNA polymerases"/>
    <property type="match status" value="1"/>
</dbReference>
<dbReference type="EC" id="2.7.7.49" evidence="1"/>
<dbReference type="Proteomes" id="UP000515151">
    <property type="component" value="Chromosome 2"/>
</dbReference>
<dbReference type="PANTHER" id="PTHR37984:SF5">
    <property type="entry name" value="PROTEIN NYNRIN-LIKE"/>
    <property type="match status" value="1"/>
</dbReference>
<reference evidence="11" key="2">
    <citation type="submission" date="2025-08" db="UniProtKB">
        <authorList>
            <consortium name="RefSeq"/>
        </authorList>
    </citation>
    <scope>IDENTIFICATION</scope>
    <source>
        <tissue evidence="11">Leaf</tissue>
    </source>
</reference>
<dbReference type="InterPro" id="IPR050951">
    <property type="entry name" value="Retrovirus_Pol_polyprotein"/>
</dbReference>
<name>A0A6P8CBX2_PUNGR</name>
<evidence type="ECO:0000256" key="1">
    <source>
        <dbReference type="ARBA" id="ARBA00012493"/>
    </source>
</evidence>
<evidence type="ECO:0000313" key="10">
    <source>
        <dbReference type="Proteomes" id="UP000515151"/>
    </source>
</evidence>
<feature type="compositionally biased region" description="Polar residues" evidence="8">
    <location>
        <begin position="273"/>
        <end position="282"/>
    </location>
</feature>
<evidence type="ECO:0000256" key="6">
    <source>
        <dbReference type="ARBA" id="ARBA00022801"/>
    </source>
</evidence>
<dbReference type="InterPro" id="IPR001584">
    <property type="entry name" value="Integrase_cat-core"/>
</dbReference>
<dbReference type="InterPro" id="IPR000477">
    <property type="entry name" value="RT_dom"/>
</dbReference>